<keyword evidence="1" id="KW-0808">Transferase</keyword>
<protein>
    <submittedName>
        <fullName evidence="1">Guanylate kinase</fullName>
    </submittedName>
</protein>
<dbReference type="InterPro" id="IPR027417">
    <property type="entry name" value="P-loop_NTPase"/>
</dbReference>
<reference evidence="2" key="1">
    <citation type="journal article" date="2019" name="Int. J. Syst. Evol. Microbiol.">
        <title>The Global Catalogue of Microorganisms (GCM) 10K type strain sequencing project: providing services to taxonomists for standard genome sequencing and annotation.</title>
        <authorList>
            <consortium name="The Broad Institute Genomics Platform"/>
            <consortium name="The Broad Institute Genome Sequencing Center for Infectious Disease"/>
            <person name="Wu L."/>
            <person name="Ma J."/>
        </authorList>
    </citation>
    <scope>NUCLEOTIDE SEQUENCE [LARGE SCALE GENOMIC DNA]</scope>
    <source>
        <strain evidence="2">JCM 31696</strain>
    </source>
</reference>
<proteinExistence type="predicted"/>
<organism evidence="1 2">
    <name type="scientific">Actinomadura adrarensis</name>
    <dbReference type="NCBI Taxonomy" id="1819600"/>
    <lineage>
        <taxon>Bacteria</taxon>
        <taxon>Bacillati</taxon>
        <taxon>Actinomycetota</taxon>
        <taxon>Actinomycetes</taxon>
        <taxon>Streptosporangiales</taxon>
        <taxon>Thermomonosporaceae</taxon>
        <taxon>Actinomadura</taxon>
    </lineage>
</organism>
<gene>
    <name evidence="1" type="ORF">ACFQ07_08245</name>
</gene>
<comment type="caution">
    <text evidence="1">The sequence shown here is derived from an EMBL/GenBank/DDBJ whole genome shotgun (WGS) entry which is preliminary data.</text>
</comment>
<name>A0ABW3CCM4_9ACTN</name>
<accession>A0ABW3CCM4</accession>
<dbReference type="GO" id="GO:0016301">
    <property type="term" value="F:kinase activity"/>
    <property type="evidence" value="ECO:0007669"/>
    <property type="project" value="UniProtKB-KW"/>
</dbReference>
<dbReference type="Gene3D" id="3.40.50.300">
    <property type="entry name" value="P-loop containing nucleotide triphosphate hydrolases"/>
    <property type="match status" value="1"/>
</dbReference>
<keyword evidence="1" id="KW-0418">Kinase</keyword>
<dbReference type="Proteomes" id="UP001597083">
    <property type="component" value="Unassembled WGS sequence"/>
</dbReference>
<evidence type="ECO:0000313" key="2">
    <source>
        <dbReference type="Proteomes" id="UP001597083"/>
    </source>
</evidence>
<keyword evidence="2" id="KW-1185">Reference proteome</keyword>
<feature type="non-terminal residue" evidence="1">
    <location>
        <position position="1"/>
    </location>
</feature>
<dbReference type="EMBL" id="JBHTIR010001155">
    <property type="protein sequence ID" value="MFD0852208.1"/>
    <property type="molecule type" value="Genomic_DNA"/>
</dbReference>
<sequence length="50" mass="5520">GRGTEPPEVIERRLEAARVELAAEKEFDVTLVNTSVQNVCDELLALMAVH</sequence>
<dbReference type="SUPFAM" id="SSF52540">
    <property type="entry name" value="P-loop containing nucleoside triphosphate hydrolases"/>
    <property type="match status" value="1"/>
</dbReference>
<evidence type="ECO:0000313" key="1">
    <source>
        <dbReference type="EMBL" id="MFD0852208.1"/>
    </source>
</evidence>